<keyword evidence="2" id="KW-1185">Reference proteome</keyword>
<dbReference type="Pfam" id="PF13376">
    <property type="entry name" value="OmdA"/>
    <property type="match status" value="1"/>
</dbReference>
<accession>A0A2K2UCS1</accession>
<dbReference type="AlphaFoldDB" id="A0A2K2UCS1"/>
<organism evidence="1 2">
    <name type="scientific">Enteroscipio rubneri</name>
    <dbReference type="NCBI Taxonomy" id="2070686"/>
    <lineage>
        <taxon>Bacteria</taxon>
        <taxon>Bacillati</taxon>
        <taxon>Actinomycetota</taxon>
        <taxon>Coriobacteriia</taxon>
        <taxon>Eggerthellales</taxon>
        <taxon>Eggerthellaceae</taxon>
        <taxon>Enteroscipio</taxon>
    </lineage>
</organism>
<reference evidence="2" key="1">
    <citation type="submission" date="2018-01" db="EMBL/GenBank/DDBJ databases">
        <title>Rubneribacter badeniensis gen. nov., sp. nov., and Colonibacter rubneri, gen. nov., sp. nov., WGS of new members of the Eggerthellaceae.</title>
        <authorList>
            <person name="Danylec N."/>
            <person name="Stoll D.A."/>
            <person name="Doetsch A."/>
            <person name="Kulling S.E."/>
            <person name="Huch M."/>
        </authorList>
    </citation>
    <scope>NUCLEOTIDE SEQUENCE [LARGE SCALE GENOMIC DNA]</scope>
    <source>
        <strain evidence="2">ResAG-96</strain>
    </source>
</reference>
<evidence type="ECO:0000313" key="2">
    <source>
        <dbReference type="Proteomes" id="UP000236197"/>
    </source>
</evidence>
<dbReference type="EMBL" id="PPEK01000003">
    <property type="protein sequence ID" value="PNV68113.1"/>
    <property type="molecule type" value="Genomic_DNA"/>
</dbReference>
<name>A0A2K2UCS1_9ACTN</name>
<evidence type="ECO:0008006" key="3">
    <source>
        <dbReference type="Google" id="ProtNLM"/>
    </source>
</evidence>
<protein>
    <recommendedName>
        <fullName evidence="3">Bacteriocin-protection protein</fullName>
    </recommendedName>
</protein>
<dbReference type="RefSeq" id="WP_103264590.1">
    <property type="nucleotide sequence ID" value="NZ_CABMLE010000003.1"/>
</dbReference>
<comment type="caution">
    <text evidence="1">The sequence shown here is derived from an EMBL/GenBank/DDBJ whole genome shotgun (WGS) entry which is preliminary data.</text>
</comment>
<sequence>MDDELTFSTRDEFRAWLGDNGEASGGVWLVFGKSGGPKTLKASEALEEALCFGWIDGRMQRIDDASYRKYFAPRRAKSVWSEKNKALARELERRGFMADAGRRAIEAAKRNGSWDAKKAPDVTEEDTAALEAIIVGHEPAASNFRAMSPSVRRTYTHAYFDAKTDAGREKRLAWMLDRLDRNLKPM</sequence>
<dbReference type="OrthoDB" id="9796999at2"/>
<dbReference type="Proteomes" id="UP000236197">
    <property type="component" value="Unassembled WGS sequence"/>
</dbReference>
<evidence type="ECO:0000313" key="1">
    <source>
        <dbReference type="EMBL" id="PNV68113.1"/>
    </source>
</evidence>
<gene>
    <name evidence="1" type="ORF">C2L71_04585</name>
</gene>
<proteinExistence type="predicted"/>